<gene>
    <name evidence="4" type="ORF">SAMN05428963_11212</name>
</gene>
<evidence type="ECO:0000313" key="5">
    <source>
        <dbReference type="Proteomes" id="UP000190135"/>
    </source>
</evidence>
<comment type="catalytic activity">
    <reaction evidence="1">
        <text>beta-D-ribopyranose = beta-D-ribofuranose</text>
        <dbReference type="Rhea" id="RHEA:25432"/>
        <dbReference type="ChEBI" id="CHEBI:27476"/>
        <dbReference type="ChEBI" id="CHEBI:47002"/>
        <dbReference type="EC" id="5.4.99.62"/>
    </reaction>
</comment>
<evidence type="ECO:0000256" key="1">
    <source>
        <dbReference type="ARBA" id="ARBA00000223"/>
    </source>
</evidence>
<protein>
    <submittedName>
        <fullName evidence="4">L-fucose mutarotase</fullName>
    </submittedName>
</protein>
<dbReference type="AlphaFoldDB" id="A0A1T4SMB8"/>
<dbReference type="OrthoDB" id="7947972at2"/>
<dbReference type="InterPro" id="IPR050443">
    <property type="entry name" value="RbsD/FucU_mutarotase"/>
</dbReference>
<accession>A0A1T4SMB8</accession>
<dbReference type="PANTHER" id="PTHR31690">
    <property type="entry name" value="FUCOSE MUTAROTASE"/>
    <property type="match status" value="1"/>
</dbReference>
<dbReference type="Gene3D" id="3.40.1650.10">
    <property type="entry name" value="RbsD-like domain"/>
    <property type="match status" value="1"/>
</dbReference>
<dbReference type="Proteomes" id="UP000190135">
    <property type="component" value="Unassembled WGS sequence"/>
</dbReference>
<sequence>MLIGIDARMTPDLIYCLAAMGHGDEIAVVDANFPAHSTAAHTAFGETIQLAGLSAAEAVSLISGLMPLDAFVDHCAVRMEVDGKADEMNEVHKDVFTVLEAAKPAEAGLGSIERQDFYSRANRCFAIVQTGERRAYGCFILRKGVVF</sequence>
<dbReference type="GO" id="GO:0062193">
    <property type="term" value="F:D-ribose pyranase activity"/>
    <property type="evidence" value="ECO:0007669"/>
    <property type="project" value="UniProtKB-EC"/>
</dbReference>
<reference evidence="4 5" key="1">
    <citation type="submission" date="2017-02" db="EMBL/GenBank/DDBJ databases">
        <authorList>
            <person name="Peterson S.W."/>
        </authorList>
    </citation>
    <scope>NUCLEOTIDE SEQUENCE [LARGE SCALE GENOMIC DNA]</scope>
    <source>
        <strain evidence="4 5">USBA 369</strain>
    </source>
</reference>
<dbReference type="RefSeq" id="WP_078709408.1">
    <property type="nucleotide sequence ID" value="NZ_FUXL01000012.1"/>
</dbReference>
<keyword evidence="5" id="KW-1185">Reference proteome</keyword>
<dbReference type="PANTHER" id="PTHR31690:SF4">
    <property type="entry name" value="FUCOSE MUTAROTASE"/>
    <property type="match status" value="1"/>
</dbReference>
<dbReference type="EMBL" id="FUXL01000012">
    <property type="protein sequence ID" value="SKA29369.1"/>
    <property type="molecule type" value="Genomic_DNA"/>
</dbReference>
<dbReference type="InterPro" id="IPR023750">
    <property type="entry name" value="RbsD-like_sf"/>
</dbReference>
<dbReference type="Pfam" id="PF05025">
    <property type="entry name" value="RbsD_FucU"/>
    <property type="match status" value="1"/>
</dbReference>
<evidence type="ECO:0000256" key="2">
    <source>
        <dbReference type="ARBA" id="ARBA00023235"/>
    </source>
</evidence>
<dbReference type="STRING" id="1365950.SAMN05428963_11212"/>
<dbReference type="GO" id="GO:0042806">
    <property type="term" value="F:fucose binding"/>
    <property type="evidence" value="ECO:0007669"/>
    <property type="project" value="TreeGrafter"/>
</dbReference>
<dbReference type="SUPFAM" id="SSF102546">
    <property type="entry name" value="RbsD-like"/>
    <property type="match status" value="1"/>
</dbReference>
<dbReference type="GO" id="GO:0036373">
    <property type="term" value="F:L-fucose mutarotase activity"/>
    <property type="evidence" value="ECO:0007669"/>
    <property type="project" value="UniProtKB-EC"/>
</dbReference>
<evidence type="ECO:0000256" key="3">
    <source>
        <dbReference type="ARBA" id="ARBA00036324"/>
    </source>
</evidence>
<keyword evidence="2" id="KW-0413">Isomerase</keyword>
<name>A0A1T4SMB8_9HYPH</name>
<organism evidence="4 5">
    <name type="scientific">Consotaella salsifontis</name>
    <dbReference type="NCBI Taxonomy" id="1365950"/>
    <lineage>
        <taxon>Bacteria</taxon>
        <taxon>Pseudomonadati</taxon>
        <taxon>Pseudomonadota</taxon>
        <taxon>Alphaproteobacteria</taxon>
        <taxon>Hyphomicrobiales</taxon>
        <taxon>Aurantimonadaceae</taxon>
        <taxon>Consotaella</taxon>
    </lineage>
</organism>
<dbReference type="InterPro" id="IPR007721">
    <property type="entry name" value="RbsD_FucU"/>
</dbReference>
<dbReference type="GO" id="GO:0006004">
    <property type="term" value="P:fucose metabolic process"/>
    <property type="evidence" value="ECO:0007669"/>
    <property type="project" value="TreeGrafter"/>
</dbReference>
<comment type="catalytic activity">
    <reaction evidence="3">
        <text>alpha-L-fucose = beta-L-fucose</text>
        <dbReference type="Rhea" id="RHEA:25580"/>
        <dbReference type="ChEBI" id="CHEBI:42548"/>
        <dbReference type="ChEBI" id="CHEBI:42589"/>
        <dbReference type="EC" id="5.1.3.29"/>
    </reaction>
</comment>
<proteinExistence type="predicted"/>
<evidence type="ECO:0000313" key="4">
    <source>
        <dbReference type="EMBL" id="SKA29369.1"/>
    </source>
</evidence>